<proteinExistence type="predicted"/>
<name>A0ABR9ZXI6_9FIRM</name>
<accession>A0ABR9ZXI6</accession>
<evidence type="ECO:0000313" key="2">
    <source>
        <dbReference type="Proteomes" id="UP000614200"/>
    </source>
</evidence>
<comment type="caution">
    <text evidence="1">The sequence shown here is derived from an EMBL/GenBank/DDBJ whole genome shotgun (WGS) entry which is preliminary data.</text>
</comment>
<reference evidence="1 2" key="1">
    <citation type="submission" date="2020-11" db="EMBL/GenBank/DDBJ databases">
        <title>Fusibacter basophilias sp. nov.</title>
        <authorList>
            <person name="Qiu D."/>
        </authorList>
    </citation>
    <scope>NUCLEOTIDE SEQUENCE [LARGE SCALE GENOMIC DNA]</scope>
    <source>
        <strain evidence="1 2">Q10-2</strain>
    </source>
</reference>
<evidence type="ECO:0000313" key="1">
    <source>
        <dbReference type="EMBL" id="MBF4694309.1"/>
    </source>
</evidence>
<sequence>MKISKVDVILFCTQCNEDTDHEVIYFDSEIESLTCIECGKTTGLNHSELLSQYKHDWLTRIISKPHRMTEEMRKNLYDFIKNLPARMITKPKRVYNEVEDIKKIEKD</sequence>
<organism evidence="1 2">
    <name type="scientific">Fusibacter ferrireducens</name>
    <dbReference type="NCBI Taxonomy" id="2785058"/>
    <lineage>
        <taxon>Bacteria</taxon>
        <taxon>Bacillati</taxon>
        <taxon>Bacillota</taxon>
        <taxon>Clostridia</taxon>
        <taxon>Eubacteriales</taxon>
        <taxon>Eubacteriales Family XII. Incertae Sedis</taxon>
        <taxon>Fusibacter</taxon>
    </lineage>
</organism>
<dbReference type="RefSeq" id="WP_194702543.1">
    <property type="nucleotide sequence ID" value="NZ_JADKNH010000008.1"/>
</dbReference>
<dbReference type="Proteomes" id="UP000614200">
    <property type="component" value="Unassembled WGS sequence"/>
</dbReference>
<dbReference type="EMBL" id="JADKNH010000008">
    <property type="protein sequence ID" value="MBF4694309.1"/>
    <property type="molecule type" value="Genomic_DNA"/>
</dbReference>
<protein>
    <submittedName>
        <fullName evidence="1">Bh protein</fullName>
    </submittedName>
</protein>
<gene>
    <name evidence="1" type="ORF">ISU02_14400</name>
</gene>
<keyword evidence="2" id="KW-1185">Reference proteome</keyword>